<dbReference type="Pfam" id="PF03840">
    <property type="entry name" value="SecG"/>
    <property type="match status" value="1"/>
</dbReference>
<organism evidence="13 14">
    <name type="scientific">Ostreibacterium oceani</name>
    <dbReference type="NCBI Taxonomy" id="2654998"/>
    <lineage>
        <taxon>Bacteria</taxon>
        <taxon>Pseudomonadati</taxon>
        <taxon>Pseudomonadota</taxon>
        <taxon>Gammaproteobacteria</taxon>
        <taxon>Cardiobacteriales</taxon>
        <taxon>Ostreibacteriaceae</taxon>
        <taxon>Ostreibacterium</taxon>
    </lineage>
</organism>
<gene>
    <name evidence="13" type="primary">secG</name>
    <name evidence="13" type="ORF">GCU85_00145</name>
</gene>
<dbReference type="GO" id="GO:0005886">
    <property type="term" value="C:plasma membrane"/>
    <property type="evidence" value="ECO:0007669"/>
    <property type="project" value="UniProtKB-SubCell"/>
</dbReference>
<evidence type="ECO:0000256" key="5">
    <source>
        <dbReference type="ARBA" id="ARBA00022475"/>
    </source>
</evidence>
<dbReference type="GO" id="GO:0009306">
    <property type="term" value="P:protein secretion"/>
    <property type="evidence" value="ECO:0007669"/>
    <property type="project" value="UniProtKB-UniRule"/>
</dbReference>
<dbReference type="AlphaFoldDB" id="A0A6N7ERM8"/>
<dbReference type="NCBIfam" id="TIGR00810">
    <property type="entry name" value="secG"/>
    <property type="match status" value="1"/>
</dbReference>
<name>A0A6N7ERM8_9GAMM</name>
<evidence type="ECO:0000256" key="7">
    <source>
        <dbReference type="ARBA" id="ARBA00022927"/>
    </source>
</evidence>
<evidence type="ECO:0000256" key="4">
    <source>
        <dbReference type="ARBA" id="ARBA00022448"/>
    </source>
</evidence>
<evidence type="ECO:0000313" key="14">
    <source>
        <dbReference type="Proteomes" id="UP000471298"/>
    </source>
</evidence>
<evidence type="ECO:0000256" key="11">
    <source>
        <dbReference type="RuleBase" id="RU365087"/>
    </source>
</evidence>
<feature type="compositionally biased region" description="Low complexity" evidence="12">
    <location>
        <begin position="112"/>
        <end position="123"/>
    </location>
</feature>
<proteinExistence type="inferred from homology"/>
<keyword evidence="9 11" id="KW-0811">Translocation</keyword>
<feature type="compositionally biased region" description="Polar residues" evidence="12">
    <location>
        <begin position="149"/>
        <end position="163"/>
    </location>
</feature>
<evidence type="ECO:0000256" key="9">
    <source>
        <dbReference type="ARBA" id="ARBA00023010"/>
    </source>
</evidence>
<comment type="function">
    <text evidence="11">Involved in protein export. Participates in an early event of protein translocation.</text>
</comment>
<feature type="transmembrane region" description="Helical" evidence="11">
    <location>
        <begin position="6"/>
        <end position="23"/>
    </location>
</feature>
<evidence type="ECO:0000313" key="13">
    <source>
        <dbReference type="EMBL" id="MPV85142.1"/>
    </source>
</evidence>
<keyword evidence="7 11" id="KW-0653">Protein transport</keyword>
<comment type="subcellular location">
    <subcellularLocation>
        <location evidence="1 11">Cell membrane</location>
        <topology evidence="1 11">Multi-pass membrane protein</topology>
    </subcellularLocation>
</comment>
<dbReference type="EMBL" id="WHNW01000001">
    <property type="protein sequence ID" value="MPV85142.1"/>
    <property type="molecule type" value="Genomic_DNA"/>
</dbReference>
<keyword evidence="10 11" id="KW-0472">Membrane</keyword>
<evidence type="ECO:0000256" key="2">
    <source>
        <dbReference type="ARBA" id="ARBA00008445"/>
    </source>
</evidence>
<dbReference type="PANTHER" id="PTHR34182:SF1">
    <property type="entry name" value="PROTEIN-EXPORT MEMBRANE PROTEIN SECG"/>
    <property type="match status" value="1"/>
</dbReference>
<dbReference type="Proteomes" id="UP000471298">
    <property type="component" value="Unassembled WGS sequence"/>
</dbReference>
<comment type="similarity">
    <text evidence="2 11">Belongs to the SecG family.</text>
</comment>
<dbReference type="RefSeq" id="WP_152808113.1">
    <property type="nucleotide sequence ID" value="NZ_WHNW01000001.1"/>
</dbReference>
<dbReference type="InParanoid" id="A0A6N7ERM8"/>
<evidence type="ECO:0000256" key="10">
    <source>
        <dbReference type="ARBA" id="ARBA00023136"/>
    </source>
</evidence>
<protein>
    <recommendedName>
        <fullName evidence="3 11">Protein-export membrane protein SecG</fullName>
    </recommendedName>
</protein>
<dbReference type="GO" id="GO:0065002">
    <property type="term" value="P:intracellular protein transmembrane transport"/>
    <property type="evidence" value="ECO:0007669"/>
    <property type="project" value="TreeGrafter"/>
</dbReference>
<keyword evidence="14" id="KW-1185">Reference proteome</keyword>
<dbReference type="PRINTS" id="PR01651">
    <property type="entry name" value="SECGEXPORT"/>
</dbReference>
<dbReference type="PANTHER" id="PTHR34182">
    <property type="entry name" value="PROTEIN-EXPORT MEMBRANE PROTEIN SECG"/>
    <property type="match status" value="1"/>
</dbReference>
<accession>A0A6N7ERM8</accession>
<evidence type="ECO:0000256" key="12">
    <source>
        <dbReference type="SAM" id="MobiDB-lite"/>
    </source>
</evidence>
<evidence type="ECO:0000256" key="6">
    <source>
        <dbReference type="ARBA" id="ARBA00022692"/>
    </source>
</evidence>
<keyword evidence="5 11" id="KW-1003">Cell membrane</keyword>
<feature type="transmembrane region" description="Helical" evidence="11">
    <location>
        <begin position="56"/>
        <end position="77"/>
    </location>
</feature>
<dbReference type="InterPro" id="IPR004692">
    <property type="entry name" value="SecG"/>
</dbReference>
<feature type="compositionally biased region" description="Acidic residues" evidence="12">
    <location>
        <begin position="124"/>
        <end position="136"/>
    </location>
</feature>
<feature type="compositionally biased region" description="Acidic residues" evidence="12">
    <location>
        <begin position="168"/>
        <end position="184"/>
    </location>
</feature>
<keyword evidence="8 11" id="KW-1133">Transmembrane helix</keyword>
<dbReference type="GO" id="GO:0015450">
    <property type="term" value="F:protein-transporting ATPase activity"/>
    <property type="evidence" value="ECO:0007669"/>
    <property type="project" value="UniProtKB-UniRule"/>
</dbReference>
<feature type="region of interest" description="Disordered" evidence="12">
    <location>
        <begin position="98"/>
        <end position="193"/>
    </location>
</feature>
<reference evidence="13 14" key="1">
    <citation type="submission" date="2019-10" db="EMBL/GenBank/DDBJ databases">
        <title>Cardiobacteriales fam. a chemoheterotrophic member of the order Cardiobacteriales, and proposal of Cardiobacteriales fam. nov.</title>
        <authorList>
            <person name="Wang C."/>
        </authorList>
    </citation>
    <scope>NUCLEOTIDE SEQUENCE [LARGE SCALE GENOMIC DNA]</scope>
    <source>
        <strain evidence="13 14">ML27</strain>
    </source>
</reference>
<evidence type="ECO:0000256" key="3">
    <source>
        <dbReference type="ARBA" id="ARBA00017876"/>
    </source>
</evidence>
<evidence type="ECO:0000256" key="1">
    <source>
        <dbReference type="ARBA" id="ARBA00004651"/>
    </source>
</evidence>
<keyword evidence="4 11" id="KW-0813">Transport</keyword>
<sequence length="193" mass="19300">MDANILRILVVLLGIALVSIILIQQPKEGGLGAFSGGGGGAGASSTVFGAKGGNTFFFKTTAIIAILFALTIAVLVARSNNAITGSILTTQPAASEVPQLGDIDGEAGDAQETVPAVPTPEVEPGIDPEAESEIESAVDASENAPVDTATDTLAPESQETKANTADDSSAEDSTTEESTTEDSASDTTSTSGS</sequence>
<keyword evidence="6 11" id="KW-0812">Transmembrane</keyword>
<evidence type="ECO:0000256" key="8">
    <source>
        <dbReference type="ARBA" id="ARBA00022989"/>
    </source>
</evidence>
<dbReference type="GO" id="GO:0043952">
    <property type="term" value="P:protein transport by the Sec complex"/>
    <property type="evidence" value="ECO:0007669"/>
    <property type="project" value="TreeGrafter"/>
</dbReference>
<comment type="caution">
    <text evidence="13">The sequence shown here is derived from an EMBL/GenBank/DDBJ whole genome shotgun (WGS) entry which is preliminary data.</text>
</comment>